<name>A0ABD2LHR2_9BILA</name>
<organism evidence="1 2">
    <name type="scientific">Heterodera trifolii</name>
    <dbReference type="NCBI Taxonomy" id="157864"/>
    <lineage>
        <taxon>Eukaryota</taxon>
        <taxon>Metazoa</taxon>
        <taxon>Ecdysozoa</taxon>
        <taxon>Nematoda</taxon>
        <taxon>Chromadorea</taxon>
        <taxon>Rhabditida</taxon>
        <taxon>Tylenchina</taxon>
        <taxon>Tylenchomorpha</taxon>
        <taxon>Tylenchoidea</taxon>
        <taxon>Heteroderidae</taxon>
        <taxon>Heteroderinae</taxon>
        <taxon>Heterodera</taxon>
    </lineage>
</organism>
<reference evidence="1 2" key="1">
    <citation type="submission" date="2024-10" db="EMBL/GenBank/DDBJ databases">
        <authorList>
            <person name="Kim D."/>
        </authorList>
    </citation>
    <scope>NUCLEOTIDE SEQUENCE [LARGE SCALE GENOMIC DNA]</scope>
    <source>
        <strain evidence="1">BH-2024</strain>
    </source>
</reference>
<proteinExistence type="predicted"/>
<dbReference type="AlphaFoldDB" id="A0ABD2LHR2"/>
<sequence>MPPKSCLDDAIKEEAERAFRHLLVDFAMQNIPEFGFSQTYGFQCPQWAPLSLALKSPMTMIYPCADRAHFLTILAPRQAKLWHTRSGGRTWRISSKANIPCPCGGRPTRARSAICSAIPPMCPFCRPVTADACAAAALSTLDETVQKLKDASIAELFSKSTKFYK</sequence>
<gene>
    <name evidence="1" type="ORF">niasHT_017423</name>
</gene>
<keyword evidence="2" id="KW-1185">Reference proteome</keyword>
<dbReference type="EMBL" id="JBICBT010000410">
    <property type="protein sequence ID" value="KAL3114694.1"/>
    <property type="molecule type" value="Genomic_DNA"/>
</dbReference>
<dbReference type="Proteomes" id="UP001620626">
    <property type="component" value="Unassembled WGS sequence"/>
</dbReference>
<evidence type="ECO:0000313" key="1">
    <source>
        <dbReference type="EMBL" id="KAL3114694.1"/>
    </source>
</evidence>
<evidence type="ECO:0000313" key="2">
    <source>
        <dbReference type="Proteomes" id="UP001620626"/>
    </source>
</evidence>
<accession>A0ABD2LHR2</accession>
<protein>
    <submittedName>
        <fullName evidence="1">Uncharacterized protein</fullName>
    </submittedName>
</protein>
<comment type="caution">
    <text evidence="1">The sequence shown here is derived from an EMBL/GenBank/DDBJ whole genome shotgun (WGS) entry which is preliminary data.</text>
</comment>